<evidence type="ECO:0000256" key="4">
    <source>
        <dbReference type="ARBA" id="ARBA00022803"/>
    </source>
</evidence>
<feature type="transmembrane region" description="Helical" evidence="10">
    <location>
        <begin position="1183"/>
        <end position="1204"/>
    </location>
</feature>
<protein>
    <submittedName>
        <fullName evidence="11">Tetratricopeptide repeat protein 37</fullName>
    </submittedName>
</protein>
<feature type="transmembrane region" description="Helical" evidence="10">
    <location>
        <begin position="964"/>
        <end position="983"/>
    </location>
</feature>
<gene>
    <name evidence="11" type="ORF">F511_38984</name>
</gene>
<reference evidence="11 12" key="1">
    <citation type="journal article" date="2015" name="Proc. Natl. Acad. Sci. U.S.A.">
        <title>The resurrection genome of Boea hygrometrica: A blueprint for survival of dehydration.</title>
        <authorList>
            <person name="Xiao L."/>
            <person name="Yang G."/>
            <person name="Zhang L."/>
            <person name="Yang X."/>
            <person name="Zhao S."/>
            <person name="Ji Z."/>
            <person name="Zhou Q."/>
            <person name="Hu M."/>
            <person name="Wang Y."/>
            <person name="Chen M."/>
            <person name="Xu Y."/>
            <person name="Jin H."/>
            <person name="Xiao X."/>
            <person name="Hu G."/>
            <person name="Bao F."/>
            <person name="Hu Y."/>
            <person name="Wan P."/>
            <person name="Li L."/>
            <person name="Deng X."/>
            <person name="Kuang T."/>
            <person name="Xiang C."/>
            <person name="Zhu J.K."/>
            <person name="Oliver M.J."/>
            <person name="He Y."/>
        </authorList>
    </citation>
    <scope>NUCLEOTIDE SEQUENCE [LARGE SCALE GENOMIC DNA]</scope>
    <source>
        <strain evidence="12">cv. XS01</strain>
    </source>
</reference>
<evidence type="ECO:0000256" key="6">
    <source>
        <dbReference type="ARBA" id="ARBA00023136"/>
    </source>
</evidence>
<dbReference type="InterPro" id="IPR039226">
    <property type="entry name" value="Ski3/TTC37"/>
</dbReference>
<dbReference type="EMBL" id="KQ999501">
    <property type="protein sequence ID" value="KZV41355.1"/>
    <property type="molecule type" value="Genomic_DNA"/>
</dbReference>
<keyword evidence="12" id="KW-1185">Reference proteome</keyword>
<evidence type="ECO:0000256" key="2">
    <source>
        <dbReference type="ARBA" id="ARBA00022692"/>
    </source>
</evidence>
<dbReference type="Gene3D" id="1.20.1250.20">
    <property type="entry name" value="MFS general substrate transporter like domains"/>
    <property type="match status" value="1"/>
</dbReference>
<evidence type="ECO:0000313" key="11">
    <source>
        <dbReference type="EMBL" id="KZV41355.1"/>
    </source>
</evidence>
<evidence type="ECO:0000256" key="1">
    <source>
        <dbReference type="ARBA" id="ARBA00004141"/>
    </source>
</evidence>
<keyword evidence="4 8" id="KW-0802">TPR repeat</keyword>
<dbReference type="InterPro" id="IPR019734">
    <property type="entry name" value="TPR_rpt"/>
</dbReference>
<name>A0A2Z7C357_9LAMI</name>
<feature type="repeat" description="TPR" evidence="8">
    <location>
        <begin position="171"/>
        <end position="204"/>
    </location>
</feature>
<dbReference type="CDD" id="cd17416">
    <property type="entry name" value="MFS_NPF1_2"/>
    <property type="match status" value="1"/>
</dbReference>
<keyword evidence="5 10" id="KW-1133">Transmembrane helix</keyword>
<dbReference type="InterPro" id="IPR000109">
    <property type="entry name" value="POT_fam"/>
</dbReference>
<evidence type="ECO:0000256" key="10">
    <source>
        <dbReference type="SAM" id="Phobius"/>
    </source>
</evidence>
<keyword evidence="2 10" id="KW-0812">Transmembrane</keyword>
<evidence type="ECO:0000256" key="8">
    <source>
        <dbReference type="PROSITE-ProRule" id="PRU00339"/>
    </source>
</evidence>
<comment type="subcellular location">
    <subcellularLocation>
        <location evidence="1">Membrane</location>
        <topology evidence="1">Multi-pass membrane protein</topology>
    </subcellularLocation>
</comment>
<feature type="transmembrane region" description="Helical" evidence="10">
    <location>
        <begin position="1269"/>
        <end position="1292"/>
    </location>
</feature>
<dbReference type="SUPFAM" id="SSF103473">
    <property type="entry name" value="MFS general substrate transporter"/>
    <property type="match status" value="1"/>
</dbReference>
<dbReference type="Gene3D" id="1.25.40.10">
    <property type="entry name" value="Tetratricopeptide repeat domain"/>
    <property type="match status" value="1"/>
</dbReference>
<dbReference type="GO" id="GO:0006857">
    <property type="term" value="P:oligopeptide transport"/>
    <property type="evidence" value="ECO:0007669"/>
    <property type="project" value="InterPro"/>
</dbReference>
<dbReference type="PANTHER" id="PTHR15704">
    <property type="entry name" value="SUPERKILLER 3 PROTEIN-RELATED"/>
    <property type="match status" value="1"/>
</dbReference>
<dbReference type="OrthoDB" id="421075at2759"/>
<feature type="region of interest" description="Disordered" evidence="9">
    <location>
        <begin position="1367"/>
        <end position="1387"/>
    </location>
</feature>
<feature type="transmembrane region" description="Helical" evidence="10">
    <location>
        <begin position="917"/>
        <end position="943"/>
    </location>
</feature>
<dbReference type="PANTHER" id="PTHR15704:SF7">
    <property type="entry name" value="SUPERKILLER COMPLEX PROTEIN 3"/>
    <property type="match status" value="1"/>
</dbReference>
<dbReference type="GO" id="GO:0006401">
    <property type="term" value="P:RNA catabolic process"/>
    <property type="evidence" value="ECO:0007669"/>
    <property type="project" value="InterPro"/>
</dbReference>
<feature type="transmembrane region" description="Helical" evidence="10">
    <location>
        <begin position="1312"/>
        <end position="1330"/>
    </location>
</feature>
<keyword evidence="3" id="KW-0677">Repeat</keyword>
<dbReference type="InterPro" id="IPR036259">
    <property type="entry name" value="MFS_trans_sf"/>
</dbReference>
<evidence type="ECO:0000256" key="7">
    <source>
        <dbReference type="ARBA" id="ARBA00044504"/>
    </source>
</evidence>
<dbReference type="Proteomes" id="UP000250235">
    <property type="component" value="Unassembled WGS sequence"/>
</dbReference>
<dbReference type="SMART" id="SM00028">
    <property type="entry name" value="TPR"/>
    <property type="match status" value="4"/>
</dbReference>
<dbReference type="Pfam" id="PF00854">
    <property type="entry name" value="PTR2"/>
    <property type="match status" value="1"/>
</dbReference>
<dbReference type="GO" id="GO:0055087">
    <property type="term" value="C:Ski complex"/>
    <property type="evidence" value="ECO:0007669"/>
    <property type="project" value="InterPro"/>
</dbReference>
<comment type="similarity">
    <text evidence="7">Belongs to the major facilitator superfamily. Phosphate:H(+) symporter (TC 2.A.1.9) family.</text>
</comment>
<dbReference type="InterPro" id="IPR018456">
    <property type="entry name" value="PTR2_symporter_CS"/>
</dbReference>
<feature type="compositionally biased region" description="Low complexity" evidence="9">
    <location>
        <begin position="1373"/>
        <end position="1387"/>
    </location>
</feature>
<evidence type="ECO:0000313" key="12">
    <source>
        <dbReference type="Proteomes" id="UP000250235"/>
    </source>
</evidence>
<dbReference type="InterPro" id="IPR011990">
    <property type="entry name" value="TPR-like_helical_dom_sf"/>
</dbReference>
<organism evidence="11 12">
    <name type="scientific">Dorcoceras hygrometricum</name>
    <dbReference type="NCBI Taxonomy" id="472368"/>
    <lineage>
        <taxon>Eukaryota</taxon>
        <taxon>Viridiplantae</taxon>
        <taxon>Streptophyta</taxon>
        <taxon>Embryophyta</taxon>
        <taxon>Tracheophyta</taxon>
        <taxon>Spermatophyta</taxon>
        <taxon>Magnoliopsida</taxon>
        <taxon>eudicotyledons</taxon>
        <taxon>Gunneridae</taxon>
        <taxon>Pentapetalae</taxon>
        <taxon>asterids</taxon>
        <taxon>lamiids</taxon>
        <taxon>Lamiales</taxon>
        <taxon>Gesneriaceae</taxon>
        <taxon>Didymocarpoideae</taxon>
        <taxon>Trichosporeae</taxon>
        <taxon>Loxocarpinae</taxon>
        <taxon>Dorcoceras</taxon>
    </lineage>
</organism>
<dbReference type="PROSITE" id="PS50005">
    <property type="entry name" value="TPR"/>
    <property type="match status" value="1"/>
</dbReference>
<dbReference type="SUPFAM" id="SSF48452">
    <property type="entry name" value="TPR-like"/>
    <property type="match status" value="2"/>
</dbReference>
<feature type="transmembrane region" description="Helical" evidence="10">
    <location>
        <begin position="839"/>
        <end position="859"/>
    </location>
</feature>
<evidence type="ECO:0000256" key="9">
    <source>
        <dbReference type="SAM" id="MobiDB-lite"/>
    </source>
</evidence>
<dbReference type="PROSITE" id="PS01022">
    <property type="entry name" value="PTR2_1"/>
    <property type="match status" value="1"/>
</dbReference>
<sequence>MYNLGAFGWGAVLLEEASAAATHGTSLAGNISCLWKLHGDIQLMYARCFPWTDGGLADEIAFNSSISSWRRTCFLAASHASHSYQRALHLTPWKANIYTDFAIASDLVSSLKVNSEEVQPSWPLAEKMCLGSILLEGHNEEFWVAVGCLSDHIALKQHAFIRGLQLDISLAVAWAYIGKLYRQEGELQLAQEAFDRARSIDPSLALPWAGMSADAETRNLNENEAYECCLQAVKIYPLLIDQLAEFQIGLSKLALYSGQLSSSEVFGAIKQALLRAPEYPESHNLNGLVCESRHDYENAITAYKLARCALKSFAAESAERCQKDISINLARSLCLAGNAEDAVEECEYLRQKGQLSHEGLHIYALCLWKLSKYDMALSITRELGSRILSMEKNMAAASISFICRLLYSISGQESAITSILKMPKEFFDSSKISFIVSAMHVLDQEDRLESIVSISRASVTSHEEIIAMHHLIALGKLARLIQFMDNRNLLSYLLLSSKEWRDLDLATRCSVIDLSDHRDKDEGMKSACEIVGAGTVACYDSKGGNENFVAASCRHQLPFQSGIIKLMQKFLHQEPWNFNARYLLTVNYLQKARESKFLPHICRVLARLTSVALSHQLYLSKYMCLQYQYFQLLLCSAELKLQQGNTGECVENARSALGISVDNSCLFFAHLLLCRAYAAENDTVNMSKEYKRCLELKTDFHIGWVCLKFIESRYKLQNDLGISHLSFEDCFKDTEVSQNMWMGGICLELARQKFELHYVSRAIRSLKRAKEISPGPSPIISLLLAQAEASLGSKAKWENNLRDEWLSWPSANESFEKIASIGLLPNMILYLTRVYHFDVASATGILFIWSAISNFLPILGAFISDSYLGRYIVISVATLISFTGLVVLWLPTMIQDLRPPQCDQISGYCINPKPGQVAVLFMAFALMSIGAGGIRPCSMAFGADQFDNPGNPNNSRVLQSFFNWYYASVGISLMIAVTVIVYIQNTFGWIVGFGVPVGLMLFSGIMFFLGSRFYVMVKPNKSLLTGLFQVVVASWKNRKLSDVGGCSYYYSRGSKLVQPTDSLRYLNKACIIRDSEKDTNTDGSATNPWKLCTVQQVEMLKVVIKLVPIWSAGIMIAVTISQHTFPVLQASTMDRRLFRNFKIPPGSFSIFGILTLTAWITFYDRILVPHLSKYTSNPRGIEVKQRIGIGLFISCMGTAAAAMVERTRRARAIEEGLLETPRAQVNMTAMWLIPQHCLAGLGEAFNAIGQIELYYSQFPNSMGSITVSLFSLALAVGNLVGSLIVTIVDAATKTGGRESWVSNNLNKGHYDYYYWILTILSATNFLYYLVCSRAYKCCENDKIWEQNTEEEANPRAIVNKEAATIDMPKSKDSSSSLYLSTEQSYTC</sequence>
<proteinExistence type="inferred from homology"/>
<feature type="transmembrane region" description="Helical" evidence="10">
    <location>
        <begin position="871"/>
        <end position="890"/>
    </location>
</feature>
<dbReference type="GO" id="GO:0016020">
    <property type="term" value="C:membrane"/>
    <property type="evidence" value="ECO:0007669"/>
    <property type="project" value="UniProtKB-SubCell"/>
</dbReference>
<evidence type="ECO:0000256" key="5">
    <source>
        <dbReference type="ARBA" id="ARBA00022989"/>
    </source>
</evidence>
<accession>A0A2Z7C357</accession>
<feature type="transmembrane region" description="Helical" evidence="10">
    <location>
        <begin position="1143"/>
        <end position="1163"/>
    </location>
</feature>
<keyword evidence="6 10" id="KW-0472">Membrane</keyword>
<dbReference type="GO" id="GO:0022857">
    <property type="term" value="F:transmembrane transporter activity"/>
    <property type="evidence" value="ECO:0007669"/>
    <property type="project" value="InterPro"/>
</dbReference>
<feature type="transmembrane region" description="Helical" evidence="10">
    <location>
        <begin position="989"/>
        <end position="1009"/>
    </location>
</feature>
<evidence type="ECO:0000256" key="3">
    <source>
        <dbReference type="ARBA" id="ARBA00022737"/>
    </source>
</evidence>